<proteinExistence type="predicted"/>
<feature type="region of interest" description="Disordered" evidence="5">
    <location>
        <begin position="171"/>
        <end position="197"/>
    </location>
</feature>
<evidence type="ECO:0000256" key="2">
    <source>
        <dbReference type="ARBA" id="ARBA00022692"/>
    </source>
</evidence>
<dbReference type="Proteomes" id="UP000245119">
    <property type="component" value="Linkage Group LG4"/>
</dbReference>
<sequence length="386" mass="41533">MSVVCQHHGTCCVGTCNGCNNNCNSCNKTATAVNKSATAVASNPSSSTFVSTSTTRNTGNSKSSTFVSTSTTHSTDDSSSSTFTSSFASTTTSEVTGDFTDAKESSSPVVAAVVSCVGALCVVVAVVVGFLLLRRKQQSQGVRTEDSAICCSAAANPDDRQNSFHVYDRLSREHRRADNDKEPGNTPDKRSKDDEYTYIDEATIIKMTGRLDEDHQPATTATEQPTNANPGSGLHPDLSPLYRLAGAVNNGFTDSQPPDYFILETDENRCAEPTQYFILEERDEKKSPADTDTQQYFTLEEGQEGAGRCPPASGADYFELERHSDRQSDCAGVARHEESRGPPEDAEYSRLEPNGLEHSEYSLLTHPAHQASTVGDNPYSLASGVE</sequence>
<keyword evidence="8" id="KW-1185">Reference proteome</keyword>
<evidence type="ECO:0000313" key="7">
    <source>
        <dbReference type="EMBL" id="PVD32208.1"/>
    </source>
</evidence>
<feature type="region of interest" description="Disordered" evidence="5">
    <location>
        <begin position="210"/>
        <end position="239"/>
    </location>
</feature>
<dbReference type="PANTHER" id="PTHR15549">
    <property type="entry name" value="PAIRED IMMUNOGLOBULIN-LIKE TYPE 2 RECEPTOR"/>
    <property type="match status" value="1"/>
</dbReference>
<evidence type="ECO:0000256" key="5">
    <source>
        <dbReference type="SAM" id="MobiDB-lite"/>
    </source>
</evidence>
<keyword evidence="2 6" id="KW-0812">Transmembrane</keyword>
<dbReference type="GO" id="GO:0016020">
    <property type="term" value="C:membrane"/>
    <property type="evidence" value="ECO:0007669"/>
    <property type="project" value="UniProtKB-SubCell"/>
</dbReference>
<evidence type="ECO:0000313" key="8">
    <source>
        <dbReference type="Proteomes" id="UP000245119"/>
    </source>
</evidence>
<feature type="compositionally biased region" description="Low complexity" evidence="5">
    <location>
        <begin position="45"/>
        <end position="85"/>
    </location>
</feature>
<keyword evidence="4 6" id="KW-0472">Membrane</keyword>
<feature type="region of interest" description="Disordered" evidence="5">
    <location>
        <begin position="323"/>
        <end position="386"/>
    </location>
</feature>
<protein>
    <submittedName>
        <fullName evidence="7">Uncharacterized protein</fullName>
    </submittedName>
</protein>
<evidence type="ECO:0000256" key="4">
    <source>
        <dbReference type="ARBA" id="ARBA00023136"/>
    </source>
</evidence>
<feature type="compositionally biased region" description="Polar residues" evidence="5">
    <location>
        <begin position="217"/>
        <end position="230"/>
    </location>
</feature>
<gene>
    <name evidence="7" type="ORF">C0Q70_07637</name>
</gene>
<name>A0A2T7PFL9_POMCA</name>
<organism evidence="7 8">
    <name type="scientific">Pomacea canaliculata</name>
    <name type="common">Golden apple snail</name>
    <dbReference type="NCBI Taxonomy" id="400727"/>
    <lineage>
        <taxon>Eukaryota</taxon>
        <taxon>Metazoa</taxon>
        <taxon>Spiralia</taxon>
        <taxon>Lophotrochozoa</taxon>
        <taxon>Mollusca</taxon>
        <taxon>Gastropoda</taxon>
        <taxon>Caenogastropoda</taxon>
        <taxon>Architaenioglossa</taxon>
        <taxon>Ampullarioidea</taxon>
        <taxon>Ampullariidae</taxon>
        <taxon>Pomacea</taxon>
    </lineage>
</organism>
<feature type="region of interest" description="Disordered" evidence="5">
    <location>
        <begin position="43"/>
        <end position="85"/>
    </location>
</feature>
<evidence type="ECO:0000256" key="1">
    <source>
        <dbReference type="ARBA" id="ARBA00004167"/>
    </source>
</evidence>
<dbReference type="AlphaFoldDB" id="A0A2T7PFL9"/>
<feature type="compositionally biased region" description="Basic and acidic residues" evidence="5">
    <location>
        <begin position="171"/>
        <end position="195"/>
    </location>
</feature>
<reference evidence="7 8" key="1">
    <citation type="submission" date="2018-04" db="EMBL/GenBank/DDBJ databases">
        <title>The genome of golden apple snail Pomacea canaliculata provides insight into stress tolerance and invasive adaptation.</title>
        <authorList>
            <person name="Liu C."/>
            <person name="Liu B."/>
            <person name="Ren Y."/>
            <person name="Zhang Y."/>
            <person name="Wang H."/>
            <person name="Li S."/>
            <person name="Jiang F."/>
            <person name="Yin L."/>
            <person name="Zhang G."/>
            <person name="Qian W."/>
            <person name="Fan W."/>
        </authorList>
    </citation>
    <scope>NUCLEOTIDE SEQUENCE [LARGE SCALE GENOMIC DNA]</scope>
    <source>
        <strain evidence="7">SZHN2017</strain>
        <tissue evidence="7">Muscle</tissue>
    </source>
</reference>
<keyword evidence="3 6" id="KW-1133">Transmembrane helix</keyword>
<comment type="caution">
    <text evidence="7">The sequence shown here is derived from an EMBL/GenBank/DDBJ whole genome shotgun (WGS) entry which is preliminary data.</text>
</comment>
<dbReference type="GO" id="GO:0071944">
    <property type="term" value="C:cell periphery"/>
    <property type="evidence" value="ECO:0007669"/>
    <property type="project" value="UniProtKB-ARBA"/>
</dbReference>
<evidence type="ECO:0000256" key="3">
    <source>
        <dbReference type="ARBA" id="ARBA00022989"/>
    </source>
</evidence>
<dbReference type="InterPro" id="IPR051694">
    <property type="entry name" value="Immunoregulatory_rcpt-like"/>
</dbReference>
<comment type="subcellular location">
    <subcellularLocation>
        <location evidence="1">Membrane</location>
        <topology evidence="1">Single-pass membrane protein</topology>
    </subcellularLocation>
</comment>
<dbReference type="EMBL" id="PZQS01000004">
    <property type="protein sequence ID" value="PVD32208.1"/>
    <property type="molecule type" value="Genomic_DNA"/>
</dbReference>
<accession>A0A2T7PFL9</accession>
<evidence type="ECO:0000256" key="6">
    <source>
        <dbReference type="SAM" id="Phobius"/>
    </source>
</evidence>
<feature type="compositionally biased region" description="Basic and acidic residues" evidence="5">
    <location>
        <begin position="323"/>
        <end position="360"/>
    </location>
</feature>
<dbReference type="PANTHER" id="PTHR15549:SF33">
    <property type="entry name" value="MEMBRANE PROTEIN WSC4, PUTATIVE (AFU_ORTHOLOGUE AFUA_5G09020)-RELATED"/>
    <property type="match status" value="1"/>
</dbReference>
<feature type="transmembrane region" description="Helical" evidence="6">
    <location>
        <begin position="109"/>
        <end position="133"/>
    </location>
</feature>